<dbReference type="AlphaFoldDB" id="A0A975TSL3"/>
<evidence type="ECO:0000313" key="1">
    <source>
        <dbReference type="EMBL" id="MBY4894075.1"/>
    </source>
</evidence>
<keyword evidence="2" id="KW-0969">Cilium</keyword>
<evidence type="ECO:0000313" key="3">
    <source>
        <dbReference type="Proteomes" id="UP000693972"/>
    </source>
</evidence>
<name>A0A975TSL3_9RHOB</name>
<dbReference type="EMBL" id="JAIMBW010000001">
    <property type="protein sequence ID" value="MBY4894075.1"/>
    <property type="molecule type" value="Genomic_DNA"/>
</dbReference>
<keyword evidence="3" id="KW-1185">Reference proteome</keyword>
<sequence length="124" mass="13313">MISTSLAQTAYAASATPVRTERGTEYAAFQTVTARLNKARRDGASMSERTAALHDNRKLWTILASDLADSDNGLPQSLRAQLFYLAEFSLLQSRKALHEADALGGLVEINTAVMRGLSGQEAAA</sequence>
<dbReference type="InterPro" id="IPR010845">
    <property type="entry name" value="FlaF"/>
</dbReference>
<dbReference type="GO" id="GO:0044781">
    <property type="term" value="P:bacterial-type flagellum organization"/>
    <property type="evidence" value="ECO:0007669"/>
    <property type="project" value="InterPro"/>
</dbReference>
<gene>
    <name evidence="2" type="primary">flaF</name>
    <name evidence="1" type="ORF">KUL25_15050</name>
    <name evidence="2" type="ORF">KUL25_15055</name>
</gene>
<evidence type="ECO:0000313" key="2">
    <source>
        <dbReference type="EMBL" id="QXL86760.1"/>
    </source>
</evidence>
<dbReference type="Pfam" id="PF07309">
    <property type="entry name" value="FlaF"/>
    <property type="match status" value="1"/>
</dbReference>
<keyword evidence="2" id="KW-0282">Flagellum</keyword>
<proteinExistence type="predicted"/>
<dbReference type="EMBL" id="CP078073">
    <property type="protein sequence ID" value="QXL86760.1"/>
    <property type="molecule type" value="Genomic_DNA"/>
</dbReference>
<reference evidence="2 3" key="1">
    <citation type="submission" date="2021-07" db="EMBL/GenBank/DDBJ databases">
        <title>Karlodiniumbacter phycospheric gen. nov., sp. nov., a phycosphere bacterium isolated from karlodinium veneficum.</title>
        <authorList>
            <person name="Peng Y."/>
            <person name="Jiang L."/>
            <person name="Lee J."/>
        </authorList>
    </citation>
    <scope>NUCLEOTIDE SEQUENCE</scope>
    <source>
        <strain evidence="2 3">N5</strain>
    </source>
</reference>
<accession>A0A975TSL3</accession>
<protein>
    <submittedName>
        <fullName evidence="2">Flagellar biosynthesis regulator FlaF</fullName>
    </submittedName>
</protein>
<organism evidence="2">
    <name type="scientific">Gymnodinialimonas phycosphaerae</name>
    <dbReference type="NCBI Taxonomy" id="2841589"/>
    <lineage>
        <taxon>Bacteria</taxon>
        <taxon>Pseudomonadati</taxon>
        <taxon>Pseudomonadota</taxon>
        <taxon>Alphaproteobacteria</taxon>
        <taxon>Rhodobacterales</taxon>
        <taxon>Paracoccaceae</taxon>
        <taxon>Gymnodinialimonas</taxon>
    </lineage>
</organism>
<dbReference type="Proteomes" id="UP000693972">
    <property type="component" value="Unassembled WGS sequence"/>
</dbReference>
<keyword evidence="2" id="KW-0966">Cell projection</keyword>
<dbReference type="NCBIfam" id="NF009435">
    <property type="entry name" value="PRK12794.1"/>
    <property type="match status" value="1"/>
</dbReference>